<gene>
    <name evidence="1" type="ORF">MNBD_IGNAVI01-3143</name>
</gene>
<organism evidence="1">
    <name type="scientific">hydrothermal vent metagenome</name>
    <dbReference type="NCBI Taxonomy" id="652676"/>
    <lineage>
        <taxon>unclassified sequences</taxon>
        <taxon>metagenomes</taxon>
        <taxon>ecological metagenomes</taxon>
    </lineage>
</organism>
<dbReference type="InterPro" id="IPR011467">
    <property type="entry name" value="DUF1573"/>
</dbReference>
<proteinExistence type="predicted"/>
<accession>A0A3B1CGU7</accession>
<reference evidence="1" key="1">
    <citation type="submission" date="2018-06" db="EMBL/GenBank/DDBJ databases">
        <authorList>
            <person name="Zhirakovskaya E."/>
        </authorList>
    </citation>
    <scope>NUCLEOTIDE SEQUENCE</scope>
</reference>
<dbReference type="PANTHER" id="PTHR37833">
    <property type="entry name" value="LIPOPROTEIN-RELATED"/>
    <property type="match status" value="1"/>
</dbReference>
<dbReference type="InterPro" id="IPR013783">
    <property type="entry name" value="Ig-like_fold"/>
</dbReference>
<dbReference type="PANTHER" id="PTHR37833:SF1">
    <property type="entry name" value="SIGNAL PEPTIDE PROTEIN"/>
    <property type="match status" value="1"/>
</dbReference>
<dbReference type="AlphaFoldDB" id="A0A3B1CGU7"/>
<dbReference type="NCBIfam" id="NF012200">
    <property type="entry name" value="choice_anch_D"/>
    <property type="match status" value="1"/>
</dbReference>
<dbReference type="Gene3D" id="2.60.40.10">
    <property type="entry name" value="Immunoglobulins"/>
    <property type="match status" value="2"/>
</dbReference>
<protein>
    <recommendedName>
        <fullName evidence="2">DUF1573 domain-containing protein</fullName>
    </recommendedName>
</protein>
<dbReference type="EMBL" id="UOGD01000207">
    <property type="protein sequence ID" value="VAX21860.1"/>
    <property type="molecule type" value="Genomic_DNA"/>
</dbReference>
<name>A0A3B1CGU7_9ZZZZ</name>
<dbReference type="Pfam" id="PF07610">
    <property type="entry name" value="DUF1573"/>
    <property type="match status" value="2"/>
</dbReference>
<evidence type="ECO:0000313" key="1">
    <source>
        <dbReference type="EMBL" id="VAX21860.1"/>
    </source>
</evidence>
<sequence>MNKVNFLLISLLIAVSLNAQAVGPKIAVNEKEYDFGTIVEGAIVSHEFFITNEGTENLVIIKVSASCGCTVAKPQDDVLEPGESTVLKVTFNSAHKRGDRKNYVSVFTNDKTNKKFTIITTAKVLGRDEQPDEIKNAPIISLSKLYNNFGTVKEGSVLELDVIVRNTGKSDLKIEKVHASCGCTAALMSEKIIKPGENGNLHIELDTSNMKGKKTRTVLIRSNDPVNPRLIITLFVNVEK</sequence>
<evidence type="ECO:0008006" key="2">
    <source>
        <dbReference type="Google" id="ProtNLM"/>
    </source>
</evidence>